<feature type="DNA-binding region" description="Fork-head" evidence="5">
    <location>
        <begin position="62"/>
        <end position="140"/>
    </location>
</feature>
<dbReference type="OrthoDB" id="10029558at2759"/>
<evidence type="ECO:0000256" key="2">
    <source>
        <dbReference type="ARBA" id="ARBA00023125"/>
    </source>
</evidence>
<dbReference type="Pfam" id="PF00250">
    <property type="entry name" value="Forkhead"/>
    <property type="match status" value="1"/>
</dbReference>
<dbReference type="PANTHER" id="PTHR46078:SF2">
    <property type="entry name" value="FORK-HEAD DOMAIN-CONTAINING PROTEIN"/>
    <property type="match status" value="1"/>
</dbReference>
<dbReference type="SMART" id="SM00339">
    <property type="entry name" value="FH"/>
    <property type="match status" value="1"/>
</dbReference>
<dbReference type="PROSITE" id="PS00657">
    <property type="entry name" value="FORK_HEAD_1"/>
    <property type="match status" value="1"/>
</dbReference>
<dbReference type="GO" id="GO:0000981">
    <property type="term" value="F:DNA-binding transcription factor activity, RNA polymerase II-specific"/>
    <property type="evidence" value="ECO:0007669"/>
    <property type="project" value="TreeGrafter"/>
</dbReference>
<dbReference type="CDD" id="cd20024">
    <property type="entry name" value="FH_FOXJ2-like"/>
    <property type="match status" value="1"/>
</dbReference>
<dbReference type="Gene3D" id="1.10.10.10">
    <property type="entry name" value="Winged helix-like DNA-binding domain superfamily/Winged helix DNA-binding domain"/>
    <property type="match status" value="1"/>
</dbReference>
<dbReference type="InterPro" id="IPR036390">
    <property type="entry name" value="WH_DNA-bd_sf"/>
</dbReference>
<keyword evidence="1" id="KW-0805">Transcription regulation</keyword>
<evidence type="ECO:0000256" key="1">
    <source>
        <dbReference type="ARBA" id="ARBA00023015"/>
    </source>
</evidence>
<organism evidence="7 8">
    <name type="scientific">Macrostomum lignano</name>
    <dbReference type="NCBI Taxonomy" id="282301"/>
    <lineage>
        <taxon>Eukaryota</taxon>
        <taxon>Metazoa</taxon>
        <taxon>Spiralia</taxon>
        <taxon>Lophotrochozoa</taxon>
        <taxon>Platyhelminthes</taxon>
        <taxon>Rhabditophora</taxon>
        <taxon>Macrostomorpha</taxon>
        <taxon>Macrostomida</taxon>
        <taxon>Macrostomidae</taxon>
        <taxon>Macrostomum</taxon>
    </lineage>
</organism>
<keyword evidence="8" id="KW-1185">Reference proteome</keyword>
<dbReference type="PROSITE" id="PS00658">
    <property type="entry name" value="FORK_HEAD_2"/>
    <property type="match status" value="1"/>
</dbReference>
<dbReference type="AlphaFoldDB" id="A0A267FRG8"/>
<comment type="subcellular location">
    <subcellularLocation>
        <location evidence="5">Nucleus</location>
    </subcellularLocation>
</comment>
<dbReference type="SUPFAM" id="SSF46785">
    <property type="entry name" value="Winged helix' DNA-binding domain"/>
    <property type="match status" value="1"/>
</dbReference>
<dbReference type="Proteomes" id="UP000215902">
    <property type="component" value="Unassembled WGS sequence"/>
</dbReference>
<reference evidence="7 8" key="1">
    <citation type="submission" date="2017-06" db="EMBL/GenBank/DDBJ databases">
        <title>A platform for efficient transgenesis in Macrostomum lignano, a flatworm model organism for stem cell research.</title>
        <authorList>
            <person name="Berezikov E."/>
        </authorList>
    </citation>
    <scope>NUCLEOTIDE SEQUENCE [LARGE SCALE GENOMIC DNA]</scope>
    <source>
        <strain evidence="7">DV1</strain>
        <tissue evidence="7">Whole organism</tissue>
    </source>
</reference>
<dbReference type="InterPro" id="IPR001766">
    <property type="entry name" value="Fork_head_dom"/>
</dbReference>
<dbReference type="PANTHER" id="PTHR46078">
    <property type="entry name" value="FORKHEAD BOX PROTEIN J2 FAMILY MEMBER"/>
    <property type="match status" value="1"/>
</dbReference>
<dbReference type="InterPro" id="IPR036388">
    <property type="entry name" value="WH-like_DNA-bd_sf"/>
</dbReference>
<dbReference type="PROSITE" id="PS50039">
    <property type="entry name" value="FORK_HEAD_3"/>
    <property type="match status" value="1"/>
</dbReference>
<dbReference type="FunFam" id="1.10.10.10:FF:000135">
    <property type="entry name" value="forkhead box protein G1"/>
    <property type="match status" value="1"/>
</dbReference>
<comment type="caution">
    <text evidence="7">The sequence shown here is derived from an EMBL/GenBank/DDBJ whole genome shotgun (WGS) entry which is preliminary data.</text>
</comment>
<evidence type="ECO:0000256" key="5">
    <source>
        <dbReference type="PROSITE-ProRule" id="PRU00089"/>
    </source>
</evidence>
<dbReference type="InterPro" id="IPR045912">
    <property type="entry name" value="FOXJ2/3-like"/>
</dbReference>
<proteinExistence type="predicted"/>
<sequence length="271" mass="29288">MAELESSLTTMDWLSKIQPEVTRDPSHSLGGSLSLTKMSKIKVDNPSSQLLELQQDVNSDGKPPYSYANLIKFAINSSSGKKMTLKQIYEWISDTFPFYKESQNNGWKNSIRHNLSLNKCFMKVPRAKDDPGKGSYWCVDSGEAGEDSGGGLGASASGGLEGPSGTGALAAKAGSFCSRTARPQSGPVSIPAVSTLAGCRRRRGLRSSSRSVWALWAARLAAPQSPPLCVVMATFNCCQPPSPQQRANPRPLPLLWWSLRLHRSPSCSLIS</sequence>
<protein>
    <recommendedName>
        <fullName evidence="6">Fork-head domain-containing protein</fullName>
    </recommendedName>
</protein>
<dbReference type="GO" id="GO:0000978">
    <property type="term" value="F:RNA polymerase II cis-regulatory region sequence-specific DNA binding"/>
    <property type="evidence" value="ECO:0007669"/>
    <property type="project" value="TreeGrafter"/>
</dbReference>
<evidence type="ECO:0000313" key="7">
    <source>
        <dbReference type="EMBL" id="PAA75677.1"/>
    </source>
</evidence>
<evidence type="ECO:0000256" key="3">
    <source>
        <dbReference type="ARBA" id="ARBA00023163"/>
    </source>
</evidence>
<dbReference type="EMBL" id="NIVC01000868">
    <property type="protein sequence ID" value="PAA75677.1"/>
    <property type="molecule type" value="Genomic_DNA"/>
</dbReference>
<dbReference type="PRINTS" id="PR00053">
    <property type="entry name" value="FORKHEAD"/>
</dbReference>
<keyword evidence="3" id="KW-0804">Transcription</keyword>
<evidence type="ECO:0000259" key="6">
    <source>
        <dbReference type="PROSITE" id="PS50039"/>
    </source>
</evidence>
<name>A0A267FRG8_9PLAT</name>
<gene>
    <name evidence="7" type="ORF">BOX15_Mlig028453g2</name>
</gene>
<dbReference type="GO" id="GO:0005634">
    <property type="term" value="C:nucleus"/>
    <property type="evidence" value="ECO:0007669"/>
    <property type="project" value="UniProtKB-SubCell"/>
</dbReference>
<keyword evidence="4 5" id="KW-0539">Nucleus</keyword>
<dbReference type="InterPro" id="IPR030456">
    <property type="entry name" value="TF_fork_head_CS_2"/>
</dbReference>
<evidence type="ECO:0000256" key="4">
    <source>
        <dbReference type="ARBA" id="ARBA00023242"/>
    </source>
</evidence>
<feature type="domain" description="Fork-head" evidence="6">
    <location>
        <begin position="62"/>
        <end position="140"/>
    </location>
</feature>
<dbReference type="InterPro" id="IPR018122">
    <property type="entry name" value="TF_fork_head_CS_1"/>
</dbReference>
<evidence type="ECO:0000313" key="8">
    <source>
        <dbReference type="Proteomes" id="UP000215902"/>
    </source>
</evidence>
<keyword evidence="2 5" id="KW-0238">DNA-binding</keyword>
<dbReference type="STRING" id="282301.A0A267FRG8"/>
<accession>A0A267FRG8</accession>